<feature type="region of interest" description="Disordered" evidence="2">
    <location>
        <begin position="199"/>
        <end position="220"/>
    </location>
</feature>
<dbReference type="EMBL" id="BLXT01006940">
    <property type="protein sequence ID" value="GFO34829.1"/>
    <property type="molecule type" value="Genomic_DNA"/>
</dbReference>
<sequence length="624" mass="69491">MDDCSIISATTEGSMSPMLFSVIPRHVISFLFPQNFHNSTEAIICERVKKSTELESEEFSQSTGTRIECQQIPSSSTGKLETEATKPVMSQKSDNTPSAPKKHKDMIGEVADVSNPADKTTVPDLGGTNKLVHKTPSVRDVGESGSSCPVSLTPNWLKGLEPGGQRLQTERMDRISCRESLENPNSTCTPEKCPLLSNVSKDISPDSFSNNDNSKKFVSERERPCLKSFDDLGIDEPHSSHSHVAVQEINEELQSSQQQQQHTIDDTQLLECENRSENKENESFESSDTIPPSAASTQHSVCHPLPVDSLSINTNRNDIDIAQRDNFSYSDKEEGANPMGKHQQTSEQAADDNASISSSLVLHCDDEHIEAMSPLAGKGLYQNKKCRNRNHCVGKHLNPIPKPCKPKSKKSANHNFVIESLPNLNTINLKNSITGDLAEDGIMDSNREEQGKKRVSVLDYHSIAPSSVSFHSQLDISMVSQSQASKLSVSDFPLSQPLNSSQESRVTRQDLALLVHEKETESLKLLIKAYSKLFTKLESGPCPVAEQQLEKFERILDKLRTCQEKEQVKLKARSGRGHALKTFQARAARLQQRRELMKQAELMHRQLKKRLAYTFCLSEWKKSA</sequence>
<gene>
    <name evidence="3" type="ORF">PoB_006133400</name>
</gene>
<feature type="coiled-coil region" evidence="1">
    <location>
        <begin position="580"/>
        <end position="610"/>
    </location>
</feature>
<evidence type="ECO:0000313" key="3">
    <source>
        <dbReference type="EMBL" id="GFO34829.1"/>
    </source>
</evidence>
<feature type="compositionally biased region" description="Polar residues" evidence="2">
    <location>
        <begin position="199"/>
        <end position="212"/>
    </location>
</feature>
<keyword evidence="4" id="KW-1185">Reference proteome</keyword>
<name>A0AAV4CSL2_9GAST</name>
<dbReference type="Proteomes" id="UP000735302">
    <property type="component" value="Unassembled WGS sequence"/>
</dbReference>
<accession>A0AAV4CSL2</accession>
<feature type="region of interest" description="Disordered" evidence="2">
    <location>
        <begin position="275"/>
        <end position="301"/>
    </location>
</feature>
<proteinExistence type="predicted"/>
<feature type="compositionally biased region" description="Polar residues" evidence="2">
    <location>
        <begin position="342"/>
        <end position="354"/>
    </location>
</feature>
<feature type="compositionally biased region" description="Polar residues" evidence="2">
    <location>
        <begin position="88"/>
        <end position="98"/>
    </location>
</feature>
<feature type="compositionally biased region" description="Polar residues" evidence="2">
    <location>
        <begin position="288"/>
        <end position="300"/>
    </location>
</feature>
<reference evidence="3 4" key="1">
    <citation type="journal article" date="2021" name="Elife">
        <title>Chloroplast acquisition without the gene transfer in kleptoplastic sea slugs, Plakobranchus ocellatus.</title>
        <authorList>
            <person name="Maeda T."/>
            <person name="Takahashi S."/>
            <person name="Yoshida T."/>
            <person name="Shimamura S."/>
            <person name="Takaki Y."/>
            <person name="Nagai Y."/>
            <person name="Toyoda A."/>
            <person name="Suzuki Y."/>
            <person name="Arimoto A."/>
            <person name="Ishii H."/>
            <person name="Satoh N."/>
            <person name="Nishiyama T."/>
            <person name="Hasebe M."/>
            <person name="Maruyama T."/>
            <person name="Minagawa J."/>
            <person name="Obokata J."/>
            <person name="Shigenobu S."/>
        </authorList>
    </citation>
    <scope>NUCLEOTIDE SEQUENCE [LARGE SCALE GENOMIC DNA]</scope>
</reference>
<evidence type="ECO:0000256" key="2">
    <source>
        <dbReference type="SAM" id="MobiDB-lite"/>
    </source>
</evidence>
<dbReference type="AlphaFoldDB" id="A0AAV4CSL2"/>
<feature type="region of interest" description="Disordered" evidence="2">
    <location>
        <begin position="71"/>
        <end position="103"/>
    </location>
</feature>
<organism evidence="3 4">
    <name type="scientific">Plakobranchus ocellatus</name>
    <dbReference type="NCBI Taxonomy" id="259542"/>
    <lineage>
        <taxon>Eukaryota</taxon>
        <taxon>Metazoa</taxon>
        <taxon>Spiralia</taxon>
        <taxon>Lophotrochozoa</taxon>
        <taxon>Mollusca</taxon>
        <taxon>Gastropoda</taxon>
        <taxon>Heterobranchia</taxon>
        <taxon>Euthyneura</taxon>
        <taxon>Panpulmonata</taxon>
        <taxon>Sacoglossa</taxon>
        <taxon>Placobranchoidea</taxon>
        <taxon>Plakobranchidae</taxon>
        <taxon>Plakobranchus</taxon>
    </lineage>
</organism>
<keyword evidence="1" id="KW-0175">Coiled coil</keyword>
<protein>
    <submittedName>
        <fullName evidence="3">Uncharacterized protein</fullName>
    </submittedName>
</protein>
<evidence type="ECO:0000313" key="4">
    <source>
        <dbReference type="Proteomes" id="UP000735302"/>
    </source>
</evidence>
<feature type="region of interest" description="Disordered" evidence="2">
    <location>
        <begin position="330"/>
        <end position="354"/>
    </location>
</feature>
<comment type="caution">
    <text evidence="3">The sequence shown here is derived from an EMBL/GenBank/DDBJ whole genome shotgun (WGS) entry which is preliminary data.</text>
</comment>
<evidence type="ECO:0000256" key="1">
    <source>
        <dbReference type="SAM" id="Coils"/>
    </source>
</evidence>